<evidence type="ECO:0000313" key="2">
    <source>
        <dbReference type="EMBL" id="KAJ7341094.1"/>
    </source>
</evidence>
<feature type="region of interest" description="Disordered" evidence="1">
    <location>
        <begin position="1"/>
        <end position="53"/>
    </location>
</feature>
<organism evidence="2 3">
    <name type="scientific">Phrynocephalus forsythii</name>
    <dbReference type="NCBI Taxonomy" id="171643"/>
    <lineage>
        <taxon>Eukaryota</taxon>
        <taxon>Metazoa</taxon>
        <taxon>Chordata</taxon>
        <taxon>Craniata</taxon>
        <taxon>Vertebrata</taxon>
        <taxon>Euteleostomi</taxon>
        <taxon>Lepidosauria</taxon>
        <taxon>Squamata</taxon>
        <taxon>Bifurcata</taxon>
        <taxon>Unidentata</taxon>
        <taxon>Episquamata</taxon>
        <taxon>Toxicofera</taxon>
        <taxon>Iguania</taxon>
        <taxon>Acrodonta</taxon>
        <taxon>Agamidae</taxon>
        <taxon>Agaminae</taxon>
        <taxon>Phrynocephalus</taxon>
    </lineage>
</organism>
<dbReference type="EMBL" id="JAPFRF010000002">
    <property type="protein sequence ID" value="KAJ7341094.1"/>
    <property type="molecule type" value="Genomic_DNA"/>
</dbReference>
<feature type="compositionally biased region" description="Gly residues" evidence="1">
    <location>
        <begin position="17"/>
        <end position="35"/>
    </location>
</feature>
<gene>
    <name evidence="2" type="ORF">JRQ81_004820</name>
</gene>
<dbReference type="AlphaFoldDB" id="A0A9Q1B6K3"/>
<feature type="non-terminal residue" evidence="2">
    <location>
        <position position="1"/>
    </location>
</feature>
<feature type="compositionally biased region" description="Polar residues" evidence="1">
    <location>
        <begin position="113"/>
        <end position="127"/>
    </location>
</feature>
<reference evidence="2" key="1">
    <citation type="journal article" date="2023" name="DNA Res.">
        <title>Chromosome-level genome assembly of Phrynocephalus forsythii using third-generation DNA sequencing and Hi-C analysis.</title>
        <authorList>
            <person name="Qi Y."/>
            <person name="Zhao W."/>
            <person name="Zhao Y."/>
            <person name="Niu C."/>
            <person name="Cao S."/>
            <person name="Zhang Y."/>
        </authorList>
    </citation>
    <scope>NUCLEOTIDE SEQUENCE</scope>
    <source>
        <tissue evidence="2">Muscle</tissue>
    </source>
</reference>
<dbReference type="Proteomes" id="UP001142489">
    <property type="component" value="Unassembled WGS sequence"/>
</dbReference>
<evidence type="ECO:0000313" key="3">
    <source>
        <dbReference type="Proteomes" id="UP001142489"/>
    </source>
</evidence>
<feature type="compositionally biased region" description="Basic residues" evidence="1">
    <location>
        <begin position="100"/>
        <end position="111"/>
    </location>
</feature>
<accession>A0A9Q1B6K3</accession>
<keyword evidence="3" id="KW-1185">Reference proteome</keyword>
<feature type="compositionally biased region" description="Polar residues" evidence="1">
    <location>
        <begin position="1"/>
        <end position="10"/>
    </location>
</feature>
<name>A0A9Q1B6K3_9SAUR</name>
<sequence length="127" mass="13452">RRRGCSNSSTGGRRRGLPGGAGGGERGISKGCGPGGPSPGRSFSLSFHHDPPPLQAAALARPLARRGLPFDPAWKREEGGRAFPKPSLLPPTPHPSCKYLKAKVPRGKHLRLLSQNAGRNGQQEPRP</sequence>
<feature type="region of interest" description="Disordered" evidence="1">
    <location>
        <begin position="70"/>
        <end position="127"/>
    </location>
</feature>
<evidence type="ECO:0000256" key="1">
    <source>
        <dbReference type="SAM" id="MobiDB-lite"/>
    </source>
</evidence>
<proteinExistence type="predicted"/>
<protein>
    <submittedName>
        <fullName evidence="2">Uncharacterized protein</fullName>
    </submittedName>
</protein>
<comment type="caution">
    <text evidence="2">The sequence shown here is derived from an EMBL/GenBank/DDBJ whole genome shotgun (WGS) entry which is preliminary data.</text>
</comment>